<accession>A0ABQ8IZA0</accession>
<dbReference type="EMBL" id="NJHN03000095">
    <property type="protein sequence ID" value="KAH9415626.1"/>
    <property type="molecule type" value="Genomic_DNA"/>
</dbReference>
<evidence type="ECO:0000313" key="1">
    <source>
        <dbReference type="EMBL" id="KAH9415626.1"/>
    </source>
</evidence>
<comment type="caution">
    <text evidence="1">The sequence shown here is derived from an EMBL/GenBank/DDBJ whole genome shotgun (WGS) entry which is preliminary data.</text>
</comment>
<dbReference type="Proteomes" id="UP000887458">
    <property type="component" value="Unassembled WGS sequence"/>
</dbReference>
<keyword evidence="2" id="KW-1185">Reference proteome</keyword>
<reference evidence="1 2" key="1">
    <citation type="journal article" date="2018" name="J. Allergy Clin. Immunol.">
        <title>High-quality assembly of Dermatophagoides pteronyssinus genome and transcriptome reveals a wide range of novel allergens.</title>
        <authorList>
            <person name="Liu X.Y."/>
            <person name="Yang K.Y."/>
            <person name="Wang M.Q."/>
            <person name="Kwok J.S."/>
            <person name="Zeng X."/>
            <person name="Yang Z."/>
            <person name="Xiao X.J."/>
            <person name="Lau C.P."/>
            <person name="Li Y."/>
            <person name="Huang Z.M."/>
            <person name="Ba J.G."/>
            <person name="Yim A.K."/>
            <person name="Ouyang C.Y."/>
            <person name="Ngai S.M."/>
            <person name="Chan T.F."/>
            <person name="Leung E.L."/>
            <person name="Liu L."/>
            <person name="Liu Z.G."/>
            <person name="Tsui S.K."/>
        </authorList>
    </citation>
    <scope>NUCLEOTIDE SEQUENCE [LARGE SCALE GENOMIC DNA]</scope>
    <source>
        <strain evidence="1">Derp</strain>
    </source>
</reference>
<reference evidence="1 2" key="2">
    <citation type="journal article" date="2022" name="Mol. Biol. Evol.">
        <title>Comparative Genomics Reveals Insights into the Divergent Evolution of Astigmatic Mites and Household Pest Adaptations.</title>
        <authorList>
            <person name="Xiong Q."/>
            <person name="Wan A.T."/>
            <person name="Liu X."/>
            <person name="Fung C.S."/>
            <person name="Xiao X."/>
            <person name="Malainual N."/>
            <person name="Hou J."/>
            <person name="Wang L."/>
            <person name="Wang M."/>
            <person name="Yang K.Y."/>
            <person name="Cui Y."/>
            <person name="Leung E.L."/>
            <person name="Nong W."/>
            <person name="Shin S.K."/>
            <person name="Au S.W."/>
            <person name="Jeong K.Y."/>
            <person name="Chew F.T."/>
            <person name="Hui J.H."/>
            <person name="Leung T.F."/>
            <person name="Tungtrongchitr A."/>
            <person name="Zhong N."/>
            <person name="Liu Z."/>
            <person name="Tsui S.K."/>
        </authorList>
    </citation>
    <scope>NUCLEOTIDE SEQUENCE [LARGE SCALE GENOMIC DNA]</scope>
    <source>
        <strain evidence="1">Derp</strain>
    </source>
</reference>
<protein>
    <submittedName>
        <fullName evidence="1">Uncharacterized protein</fullName>
    </submittedName>
</protein>
<sequence>MNGISSHFSSIAKLTSSGTARILLNPRRNTTVTRLAPQRIAAVAQSNAVSPAPRTITCP</sequence>
<organism evidence="1 2">
    <name type="scientific">Dermatophagoides pteronyssinus</name>
    <name type="common">European house dust mite</name>
    <dbReference type="NCBI Taxonomy" id="6956"/>
    <lineage>
        <taxon>Eukaryota</taxon>
        <taxon>Metazoa</taxon>
        <taxon>Ecdysozoa</taxon>
        <taxon>Arthropoda</taxon>
        <taxon>Chelicerata</taxon>
        <taxon>Arachnida</taxon>
        <taxon>Acari</taxon>
        <taxon>Acariformes</taxon>
        <taxon>Sarcoptiformes</taxon>
        <taxon>Astigmata</taxon>
        <taxon>Psoroptidia</taxon>
        <taxon>Analgoidea</taxon>
        <taxon>Pyroglyphidae</taxon>
        <taxon>Dermatophagoidinae</taxon>
        <taxon>Dermatophagoides</taxon>
    </lineage>
</organism>
<evidence type="ECO:0000313" key="2">
    <source>
        <dbReference type="Proteomes" id="UP000887458"/>
    </source>
</evidence>
<name>A0ABQ8IZA0_DERPT</name>
<proteinExistence type="predicted"/>
<gene>
    <name evidence="1" type="ORF">DERP_000113</name>
</gene>